<evidence type="ECO:0000313" key="6">
    <source>
        <dbReference type="Proteomes" id="UP000051063"/>
    </source>
</evidence>
<organism evidence="5 6">
    <name type="scientific">Brevibacillus choshinensis</name>
    <dbReference type="NCBI Taxonomy" id="54911"/>
    <lineage>
        <taxon>Bacteria</taxon>
        <taxon>Bacillati</taxon>
        <taxon>Bacillota</taxon>
        <taxon>Bacilli</taxon>
        <taxon>Bacillales</taxon>
        <taxon>Paenibacillaceae</taxon>
        <taxon>Brevibacillus</taxon>
    </lineage>
</organism>
<feature type="chain" id="PRO_5045202582" description="Aminopeptidase" evidence="2">
    <location>
        <begin position="27"/>
        <end position="449"/>
    </location>
</feature>
<dbReference type="Pfam" id="PF02225">
    <property type="entry name" value="PA"/>
    <property type="match status" value="1"/>
</dbReference>
<protein>
    <recommendedName>
        <fullName evidence="7">Aminopeptidase</fullName>
    </recommendedName>
</protein>
<dbReference type="SUPFAM" id="SSF52025">
    <property type="entry name" value="PA domain"/>
    <property type="match status" value="1"/>
</dbReference>
<dbReference type="Proteomes" id="UP000051063">
    <property type="component" value="Unassembled WGS sequence"/>
</dbReference>
<dbReference type="Gene3D" id="3.50.30.30">
    <property type="match status" value="1"/>
</dbReference>
<dbReference type="EMBL" id="LJJB01000007">
    <property type="protein sequence ID" value="KQL49149.1"/>
    <property type="molecule type" value="Genomic_DNA"/>
</dbReference>
<feature type="region of interest" description="Disordered" evidence="1">
    <location>
        <begin position="424"/>
        <end position="449"/>
    </location>
</feature>
<dbReference type="InterPro" id="IPR039373">
    <property type="entry name" value="Peptidase_M28B"/>
</dbReference>
<dbReference type="InterPro" id="IPR046450">
    <property type="entry name" value="PA_dom_sf"/>
</dbReference>
<dbReference type="Gene3D" id="3.40.630.10">
    <property type="entry name" value="Zn peptidases"/>
    <property type="match status" value="1"/>
</dbReference>
<evidence type="ECO:0000256" key="1">
    <source>
        <dbReference type="SAM" id="MobiDB-lite"/>
    </source>
</evidence>
<reference evidence="5 6" key="1">
    <citation type="submission" date="2015-09" db="EMBL/GenBank/DDBJ databases">
        <title>Genome sequencing project for genomic taxonomy and phylogenomics of Bacillus-like bacteria.</title>
        <authorList>
            <person name="Liu B."/>
            <person name="Wang J."/>
            <person name="Zhu Y."/>
            <person name="Liu G."/>
            <person name="Chen Q."/>
            <person name="Chen Z."/>
            <person name="Lan J."/>
            <person name="Che J."/>
            <person name="Ge C."/>
            <person name="Shi H."/>
            <person name="Pan Z."/>
            <person name="Liu X."/>
        </authorList>
    </citation>
    <scope>NUCLEOTIDE SEQUENCE [LARGE SCALE GENOMIC DNA]</scope>
    <source>
        <strain evidence="5 6">DSM 8552</strain>
    </source>
</reference>
<evidence type="ECO:0000313" key="5">
    <source>
        <dbReference type="EMBL" id="KQL49149.1"/>
    </source>
</evidence>
<keyword evidence="2" id="KW-0732">Signal</keyword>
<dbReference type="Pfam" id="PF04389">
    <property type="entry name" value="Peptidase_M28"/>
    <property type="match status" value="1"/>
</dbReference>
<evidence type="ECO:0008006" key="7">
    <source>
        <dbReference type="Google" id="ProtNLM"/>
    </source>
</evidence>
<feature type="domain" description="Peptidase M28" evidence="4">
    <location>
        <begin position="231"/>
        <end position="418"/>
    </location>
</feature>
<dbReference type="InterPro" id="IPR007484">
    <property type="entry name" value="Peptidase_M28"/>
</dbReference>
<evidence type="ECO:0000256" key="2">
    <source>
        <dbReference type="SAM" id="SignalP"/>
    </source>
</evidence>
<feature type="domain" description="PA" evidence="3">
    <location>
        <begin position="121"/>
        <end position="204"/>
    </location>
</feature>
<comment type="caution">
    <text evidence="5">The sequence shown here is derived from an EMBL/GenBank/DDBJ whole genome shotgun (WGS) entry which is preliminary data.</text>
</comment>
<sequence length="449" mass="47835">MRLLRHYSLPALLACGMLLLPLPFFAEANAQTTQEWIDQDTLYQHVEKLARTPRPPATETEFAAAVYVENQLRAYGYQTALQPFYYYTYRQPSTLALSVEGWRGSAWNVRGFTYGPNGIGTGEIVESGLGTAADFQDGKARGKIALVKRGSTTFAEKVRQATAAGAVAVIVWNDRDDTSKATLGEPLDMSVPVISLSKEQGDRLHEQVKKGVVKATIKVDGGLTTRQTSYNIIATKKTDSPSTGQIVLVTAHHDTAAKSAGANNGASGVAVLLEVARMLSDKKSDTEIRLVSFGATSSGEKGPAAFVEELSDADRKNMIAAFCLDAVGSQDAGALTVTSESGTKNLPVSLAEASGAVFSTVWNDRVDASADHSPLAAAGIPAGLLTRAPADTWRDQPEDTIEKISKERLLEAVEVVYSAVTQISDPASPAYSPNTANKPSGKQPTEVVQ</sequence>
<evidence type="ECO:0000259" key="3">
    <source>
        <dbReference type="Pfam" id="PF02225"/>
    </source>
</evidence>
<name>A0ABR5NC68_BRECH</name>
<gene>
    <name evidence="5" type="ORF">AN963_05090</name>
</gene>
<dbReference type="CDD" id="cd02133">
    <property type="entry name" value="PA_C5a_like"/>
    <property type="match status" value="1"/>
</dbReference>
<accession>A0ABR5NC68</accession>
<dbReference type="PANTHER" id="PTHR10404:SF46">
    <property type="entry name" value="VACUOLAR PROTEIN SORTING-ASSOCIATED PROTEIN 70"/>
    <property type="match status" value="1"/>
</dbReference>
<dbReference type="PANTHER" id="PTHR10404">
    <property type="entry name" value="N-ACETYLATED-ALPHA-LINKED ACIDIC DIPEPTIDASE"/>
    <property type="match status" value="1"/>
</dbReference>
<dbReference type="InterPro" id="IPR003137">
    <property type="entry name" value="PA_domain"/>
</dbReference>
<dbReference type="RefSeq" id="WP_055743447.1">
    <property type="nucleotide sequence ID" value="NZ_LJJB01000007.1"/>
</dbReference>
<proteinExistence type="predicted"/>
<feature type="signal peptide" evidence="2">
    <location>
        <begin position="1"/>
        <end position="26"/>
    </location>
</feature>
<evidence type="ECO:0000259" key="4">
    <source>
        <dbReference type="Pfam" id="PF04389"/>
    </source>
</evidence>
<keyword evidence="6" id="KW-1185">Reference proteome</keyword>
<dbReference type="SUPFAM" id="SSF53187">
    <property type="entry name" value="Zn-dependent exopeptidases"/>
    <property type="match status" value="1"/>
</dbReference>